<accession>A0AAD4GYB9</accession>
<comment type="caution">
    <text evidence="2">The sequence shown here is derived from an EMBL/GenBank/DDBJ whole genome shotgun (WGS) entry which is preliminary data.</text>
</comment>
<dbReference type="PANTHER" id="PTHR47129">
    <property type="entry name" value="QUINONE OXIDOREDUCTASE 2"/>
    <property type="match status" value="1"/>
</dbReference>
<dbReference type="InterPro" id="IPR008030">
    <property type="entry name" value="NmrA-like"/>
</dbReference>
<dbReference type="EMBL" id="VCAU01000012">
    <property type="protein sequence ID" value="KAF9892468.1"/>
    <property type="molecule type" value="Genomic_DNA"/>
</dbReference>
<gene>
    <name evidence="2" type="ORF">FE257_001577</name>
</gene>
<name>A0AAD4GYB9_ASPNN</name>
<dbReference type="Proteomes" id="UP001194746">
    <property type="component" value="Unassembled WGS sequence"/>
</dbReference>
<dbReference type="AlphaFoldDB" id="A0AAD4GYB9"/>
<dbReference type="SUPFAM" id="SSF51735">
    <property type="entry name" value="NAD(P)-binding Rossmann-fold domains"/>
    <property type="match status" value="1"/>
</dbReference>
<organism evidence="2 3">
    <name type="scientific">Aspergillus nanangensis</name>
    <dbReference type="NCBI Taxonomy" id="2582783"/>
    <lineage>
        <taxon>Eukaryota</taxon>
        <taxon>Fungi</taxon>
        <taxon>Dikarya</taxon>
        <taxon>Ascomycota</taxon>
        <taxon>Pezizomycotina</taxon>
        <taxon>Eurotiomycetes</taxon>
        <taxon>Eurotiomycetidae</taxon>
        <taxon>Eurotiales</taxon>
        <taxon>Aspergillaceae</taxon>
        <taxon>Aspergillus</taxon>
        <taxon>Aspergillus subgen. Circumdati</taxon>
    </lineage>
</organism>
<evidence type="ECO:0000313" key="3">
    <source>
        <dbReference type="Proteomes" id="UP001194746"/>
    </source>
</evidence>
<evidence type="ECO:0000259" key="1">
    <source>
        <dbReference type="Pfam" id="PF05368"/>
    </source>
</evidence>
<keyword evidence="3" id="KW-1185">Reference proteome</keyword>
<dbReference type="Gene3D" id="3.90.25.10">
    <property type="entry name" value="UDP-galactose 4-epimerase, domain 1"/>
    <property type="match status" value="1"/>
</dbReference>
<dbReference type="InterPro" id="IPR052718">
    <property type="entry name" value="NmrA-type_oxidoreductase"/>
</dbReference>
<dbReference type="Pfam" id="PF05368">
    <property type="entry name" value="NmrA"/>
    <property type="match status" value="1"/>
</dbReference>
<dbReference type="InterPro" id="IPR036291">
    <property type="entry name" value="NAD(P)-bd_dom_sf"/>
</dbReference>
<evidence type="ECO:0000313" key="2">
    <source>
        <dbReference type="EMBL" id="KAF9892468.1"/>
    </source>
</evidence>
<sequence length="307" mass="34424">MTIQYLITGATGGLGGLILDYFIENVPPSEFAASSSNPKNSSRFVSRGVQFRHLNYEDPISLDSGLQDVQNLLFISTNTNIIHIDRIEKQHRNVVDAAQRAKVKHVWYTSLPFGGLANESEVAVQRAHLATERMLQESSLVFTSIREAIYVEAFPIFINWYANTTKVTLPGDGEIAFTSRVELAECTARLMLGGGFENRTILLTAGETITAKEIVEVINETTDRQVELQYVSPREYVQINQRNDEGGKPLAFFELFAAMWKEIGSGALQTTDGLMREILGRDPMTPREAVRQLLVANRDHSWHQNYA</sequence>
<dbReference type="PANTHER" id="PTHR47129:SF1">
    <property type="entry name" value="NMRA-LIKE DOMAIN-CONTAINING PROTEIN"/>
    <property type="match status" value="1"/>
</dbReference>
<protein>
    <recommendedName>
        <fullName evidence="1">NmrA-like domain-containing protein</fullName>
    </recommendedName>
</protein>
<reference evidence="2" key="1">
    <citation type="journal article" date="2019" name="Beilstein J. Org. Chem.">
        <title>Nanangenines: drimane sesquiterpenoids as the dominant metabolite cohort of a novel Australian fungus, Aspergillus nanangensis.</title>
        <authorList>
            <person name="Lacey H.J."/>
            <person name="Gilchrist C.L.M."/>
            <person name="Crombie A."/>
            <person name="Kalaitzis J.A."/>
            <person name="Vuong D."/>
            <person name="Rutledge P.J."/>
            <person name="Turner P."/>
            <person name="Pitt J.I."/>
            <person name="Lacey E."/>
            <person name="Chooi Y.H."/>
            <person name="Piggott A.M."/>
        </authorList>
    </citation>
    <scope>NUCLEOTIDE SEQUENCE</scope>
    <source>
        <strain evidence="2">MST-FP2251</strain>
    </source>
</reference>
<dbReference type="Gene3D" id="3.40.50.720">
    <property type="entry name" value="NAD(P)-binding Rossmann-like Domain"/>
    <property type="match status" value="1"/>
</dbReference>
<feature type="domain" description="NmrA-like" evidence="1">
    <location>
        <begin position="6"/>
        <end position="239"/>
    </location>
</feature>
<reference evidence="2" key="2">
    <citation type="submission" date="2020-02" db="EMBL/GenBank/DDBJ databases">
        <authorList>
            <person name="Gilchrist C.L.M."/>
            <person name="Chooi Y.-H."/>
        </authorList>
    </citation>
    <scope>NUCLEOTIDE SEQUENCE</scope>
    <source>
        <strain evidence="2">MST-FP2251</strain>
    </source>
</reference>
<proteinExistence type="predicted"/>